<dbReference type="EMBL" id="LDSE01000023">
    <property type="protein sequence ID" value="KTS67316.1"/>
    <property type="molecule type" value="Genomic_DNA"/>
</dbReference>
<dbReference type="AlphaFoldDB" id="A0A8E1V7J5"/>
<sequence length="230" mass="25656">MIDDYALITKMQADSLLAVRLDKALSGVKDAVLEQARHVSMGATRLVYYSSCFTENYQDVCAGQKSEDVRFMEALVQLVKRRNVIKRMLEIYIDHLLENSSSDRIRNIQRALIKKGANIASSSLTNQGLSSAIVAAFGFSFGAKIAIDTKLAKFSAISVTLVSYYGYVQELAEAARRLQLRSPGFYYALYAEKLEMLYFIIEPVINQNLIQASALASEEEIANALMRVLT</sequence>
<organism evidence="1 2">
    <name type="scientific">Pantoea dispersa</name>
    <dbReference type="NCBI Taxonomy" id="59814"/>
    <lineage>
        <taxon>Bacteria</taxon>
        <taxon>Pseudomonadati</taxon>
        <taxon>Pseudomonadota</taxon>
        <taxon>Gammaproteobacteria</taxon>
        <taxon>Enterobacterales</taxon>
        <taxon>Erwiniaceae</taxon>
        <taxon>Pantoea</taxon>
    </lineage>
</organism>
<dbReference type="Proteomes" id="UP000071979">
    <property type="component" value="Unassembled WGS sequence"/>
</dbReference>
<evidence type="ECO:0000313" key="1">
    <source>
        <dbReference type="EMBL" id="KTS67316.1"/>
    </source>
</evidence>
<gene>
    <name evidence="1" type="ORF">SA3R_13370</name>
</gene>
<reference evidence="1 2" key="1">
    <citation type="journal article" date="2016" name="Front. Microbiol.">
        <title>Genomic Resource of Rice Seed Associated Bacteria.</title>
        <authorList>
            <person name="Midha S."/>
            <person name="Bansal K."/>
            <person name="Sharma S."/>
            <person name="Kumar N."/>
            <person name="Patil P.P."/>
            <person name="Chaudhry V."/>
            <person name="Patil P.B."/>
        </authorList>
    </citation>
    <scope>NUCLEOTIDE SEQUENCE [LARGE SCALE GENOMIC DNA]</scope>
    <source>
        <strain evidence="1 2">SA3</strain>
    </source>
</reference>
<dbReference type="RefSeq" id="WP_058775158.1">
    <property type="nucleotide sequence ID" value="NZ_LDSD01000025.1"/>
</dbReference>
<proteinExistence type="predicted"/>
<comment type="caution">
    <text evidence="1">The sequence shown here is derived from an EMBL/GenBank/DDBJ whole genome shotgun (WGS) entry which is preliminary data.</text>
</comment>
<name>A0A8E1V7J5_9GAMM</name>
<protein>
    <submittedName>
        <fullName evidence="1">Uncharacterized protein</fullName>
    </submittedName>
</protein>
<evidence type="ECO:0000313" key="2">
    <source>
        <dbReference type="Proteomes" id="UP000071979"/>
    </source>
</evidence>
<accession>A0A8E1V7J5</accession>